<feature type="coiled-coil region" evidence="1">
    <location>
        <begin position="296"/>
        <end position="331"/>
    </location>
</feature>
<evidence type="ECO:0000313" key="4">
    <source>
        <dbReference type="Proteomes" id="UP001642484"/>
    </source>
</evidence>
<feature type="region of interest" description="Disordered" evidence="2">
    <location>
        <begin position="406"/>
        <end position="434"/>
    </location>
</feature>
<feature type="compositionally biased region" description="Basic and acidic residues" evidence="2">
    <location>
        <begin position="1"/>
        <end position="36"/>
    </location>
</feature>
<sequence>MDVPSSRREPSRRGRREERLEHSASRSVSVRERESSLHSSLQQSLQSSALQRDVKGLGDAQARLVRVIEDISQELTQRLAKHDLQLEQLVEKQQSLQETFRHLQTEEAAWRRSLEAEYLRLRTSDGNFATKLNFLESKIQQLEARPAGFAVEPKPKASQQVEDWRPHLAELRGSFETLEARLSQQLSQQLETQLSGIIQMQLQTHVQPQLQQQLQSQLTQLQDIPGLRETELKHIFQEQVKQLEQKVSDGQQTLRQEAAKREQHLSDLQDAAQRLAETAMHRALNQAAQAAQAFSSSSVMQRLQLVENELQSLQRQEKERHKRRIARLEEDLAQSPMPSPLTSPALSKREVGNDGDVIHRIDELRVQLYAELSDARNVATQLGSRVSRCESEILDLRMQVALNGAEESQTPVRTPSFAQGSPTVEGCPKTPDWASPWQVTARTGLDGTYSLPSLPALQTSPTSPAPSPPLGVEAVNAGSRQYLQGVPEGPQLSSWDGDKAGARSQTLDSSGVCMQDSPGRVPSTRFGVLPPPKVTTEAPTL</sequence>
<keyword evidence="4" id="KW-1185">Reference proteome</keyword>
<feature type="compositionally biased region" description="Low complexity" evidence="2">
    <location>
        <begin position="37"/>
        <end position="48"/>
    </location>
</feature>
<keyword evidence="1" id="KW-0175">Coiled coil</keyword>
<proteinExistence type="predicted"/>
<name>A0ABP0JJU9_9DINO</name>
<feature type="region of interest" description="Disordered" evidence="2">
    <location>
        <begin position="450"/>
        <end position="541"/>
    </location>
</feature>
<gene>
    <name evidence="3" type="ORF">CCMP2556_LOCUS11749</name>
</gene>
<dbReference type="Proteomes" id="UP001642484">
    <property type="component" value="Unassembled WGS sequence"/>
</dbReference>
<evidence type="ECO:0000256" key="2">
    <source>
        <dbReference type="SAM" id="MobiDB-lite"/>
    </source>
</evidence>
<evidence type="ECO:0000256" key="1">
    <source>
        <dbReference type="SAM" id="Coils"/>
    </source>
</evidence>
<comment type="caution">
    <text evidence="3">The sequence shown here is derived from an EMBL/GenBank/DDBJ whole genome shotgun (WGS) entry which is preliminary data.</text>
</comment>
<dbReference type="EMBL" id="CAXAMN010005559">
    <property type="protein sequence ID" value="CAK9014556.1"/>
    <property type="molecule type" value="Genomic_DNA"/>
</dbReference>
<evidence type="ECO:0000313" key="3">
    <source>
        <dbReference type="EMBL" id="CAK9014556.1"/>
    </source>
</evidence>
<reference evidence="3 4" key="1">
    <citation type="submission" date="2024-02" db="EMBL/GenBank/DDBJ databases">
        <authorList>
            <person name="Chen Y."/>
            <person name="Shah S."/>
            <person name="Dougan E. K."/>
            <person name="Thang M."/>
            <person name="Chan C."/>
        </authorList>
    </citation>
    <scope>NUCLEOTIDE SEQUENCE [LARGE SCALE GENOMIC DNA]</scope>
</reference>
<feature type="coiled-coil region" evidence="1">
    <location>
        <begin position="72"/>
        <end position="106"/>
    </location>
</feature>
<protein>
    <submittedName>
        <fullName evidence="3">Uncharacterized protein</fullName>
    </submittedName>
</protein>
<feature type="region of interest" description="Disordered" evidence="2">
    <location>
        <begin position="1"/>
        <end position="48"/>
    </location>
</feature>
<accession>A0ABP0JJU9</accession>
<feature type="compositionally biased region" description="Polar residues" evidence="2">
    <location>
        <begin position="406"/>
        <end position="422"/>
    </location>
</feature>
<organism evidence="3 4">
    <name type="scientific">Durusdinium trenchii</name>
    <dbReference type="NCBI Taxonomy" id="1381693"/>
    <lineage>
        <taxon>Eukaryota</taxon>
        <taxon>Sar</taxon>
        <taxon>Alveolata</taxon>
        <taxon>Dinophyceae</taxon>
        <taxon>Suessiales</taxon>
        <taxon>Symbiodiniaceae</taxon>
        <taxon>Durusdinium</taxon>
    </lineage>
</organism>